<feature type="transmembrane region" description="Helical" evidence="5">
    <location>
        <begin position="195"/>
        <end position="215"/>
    </location>
</feature>
<dbReference type="RefSeq" id="WP_310536129.1">
    <property type="nucleotide sequence ID" value="NZ_BAAAOC010000015.1"/>
</dbReference>
<accession>A0ABU1FQ36</accession>
<evidence type="ECO:0000313" key="7">
    <source>
        <dbReference type="Proteomes" id="UP001260872"/>
    </source>
</evidence>
<evidence type="ECO:0000256" key="3">
    <source>
        <dbReference type="ARBA" id="ARBA00022989"/>
    </source>
</evidence>
<reference evidence="7" key="1">
    <citation type="submission" date="2023-07" db="EMBL/GenBank/DDBJ databases">
        <title>Description of three actinobacteria isolated from air of manufacturing shop in a pharmaceutical factory.</title>
        <authorList>
            <person name="Zhang D.-F."/>
        </authorList>
    </citation>
    <scope>NUCLEOTIDE SEQUENCE [LARGE SCALE GENOMIC DNA]</scope>
    <source>
        <strain evidence="7">CCTCC AB 207010</strain>
    </source>
</reference>
<dbReference type="InterPro" id="IPR002781">
    <property type="entry name" value="TM_pro_TauE-like"/>
</dbReference>
<feature type="transmembrane region" description="Helical" evidence="5">
    <location>
        <begin position="139"/>
        <end position="158"/>
    </location>
</feature>
<comment type="similarity">
    <text evidence="5">Belongs to the 4-toluene sulfonate uptake permease (TSUP) (TC 2.A.102) family.</text>
</comment>
<evidence type="ECO:0000313" key="6">
    <source>
        <dbReference type="EMBL" id="MDR5710738.1"/>
    </source>
</evidence>
<keyword evidence="4 5" id="KW-0472">Membrane</keyword>
<evidence type="ECO:0000256" key="2">
    <source>
        <dbReference type="ARBA" id="ARBA00022692"/>
    </source>
</evidence>
<keyword evidence="2 5" id="KW-0812">Transmembrane</keyword>
<keyword evidence="7" id="KW-1185">Reference proteome</keyword>
<feature type="transmembrane region" description="Helical" evidence="5">
    <location>
        <begin position="98"/>
        <end position="118"/>
    </location>
</feature>
<comment type="caution">
    <text evidence="6">The sequence shown here is derived from an EMBL/GenBank/DDBJ whole genome shotgun (WGS) entry which is preliminary data.</text>
</comment>
<feature type="transmembrane region" description="Helical" evidence="5">
    <location>
        <begin position="227"/>
        <end position="247"/>
    </location>
</feature>
<feature type="transmembrane region" description="Helical" evidence="5">
    <location>
        <begin position="36"/>
        <end position="62"/>
    </location>
</feature>
<protein>
    <recommendedName>
        <fullName evidence="5">Probable membrane transporter protein</fullName>
    </recommendedName>
</protein>
<dbReference type="Proteomes" id="UP001260872">
    <property type="component" value="Unassembled WGS sequence"/>
</dbReference>
<name>A0ABU1FQ36_9MICC</name>
<organism evidence="6 7">
    <name type="scientific">Nesterenkonia flava</name>
    <dbReference type="NCBI Taxonomy" id="469799"/>
    <lineage>
        <taxon>Bacteria</taxon>
        <taxon>Bacillati</taxon>
        <taxon>Actinomycetota</taxon>
        <taxon>Actinomycetes</taxon>
        <taxon>Micrococcales</taxon>
        <taxon>Micrococcaceae</taxon>
        <taxon>Nesterenkonia</taxon>
    </lineage>
</organism>
<evidence type="ECO:0000256" key="4">
    <source>
        <dbReference type="ARBA" id="ARBA00023136"/>
    </source>
</evidence>
<sequence length="253" mass="26513">MTTETAMALAIIGLVLLAAGLQRITGLGFAMVAAPFFVVMVGPHGGVMLTNVLATIAPLIMLPVVWKHIDWRRFFWLAPSALIVMPGAAWIAHLSPVGPLYIVVASLVILGLSTSLIVSRISSTVDGPVTKVLSGMGSGAGAVLAGVGGPAMAVYSVLSRWNVISFAATLQPLWILMSITAVASRWAFTGNQMPALPWWAWAASLVSIVLGIWIGGRVQRRVPHETVRKVVIGVAFVGALLSLATGIQTTLSS</sequence>
<comment type="subcellular location">
    <subcellularLocation>
        <location evidence="5">Cell membrane</location>
        <topology evidence="5">Multi-pass membrane protein</topology>
    </subcellularLocation>
    <subcellularLocation>
        <location evidence="1">Membrane</location>
        <topology evidence="1">Multi-pass membrane protein</topology>
    </subcellularLocation>
</comment>
<dbReference type="EMBL" id="JAVKGT010000002">
    <property type="protein sequence ID" value="MDR5710738.1"/>
    <property type="molecule type" value="Genomic_DNA"/>
</dbReference>
<evidence type="ECO:0000256" key="1">
    <source>
        <dbReference type="ARBA" id="ARBA00004141"/>
    </source>
</evidence>
<gene>
    <name evidence="6" type="ORF">RH857_01085</name>
</gene>
<feature type="transmembrane region" description="Helical" evidence="5">
    <location>
        <begin position="74"/>
        <end position="92"/>
    </location>
</feature>
<proteinExistence type="inferred from homology"/>
<keyword evidence="5" id="KW-1003">Cell membrane</keyword>
<dbReference type="Pfam" id="PF01925">
    <property type="entry name" value="TauE"/>
    <property type="match status" value="1"/>
</dbReference>
<keyword evidence="3 5" id="KW-1133">Transmembrane helix</keyword>
<evidence type="ECO:0000256" key="5">
    <source>
        <dbReference type="RuleBase" id="RU363041"/>
    </source>
</evidence>